<dbReference type="InterPro" id="IPR038401">
    <property type="entry name" value="Rev1_C_sf"/>
</dbReference>
<comment type="caution">
    <text evidence="19">The sequence shown here is derived from an EMBL/GenBank/DDBJ whole genome shotgun (WGS) entry which is preliminary data.</text>
</comment>
<dbReference type="PANTHER" id="PTHR45990:SF1">
    <property type="entry name" value="DNA REPAIR PROTEIN REV1"/>
    <property type="match status" value="1"/>
</dbReference>
<dbReference type="GO" id="GO:0070987">
    <property type="term" value="P:error-free translesion synthesis"/>
    <property type="evidence" value="ECO:0007669"/>
    <property type="project" value="TreeGrafter"/>
</dbReference>
<keyword evidence="8" id="KW-0479">Metal-binding</keyword>
<dbReference type="GO" id="GO:0042276">
    <property type="term" value="P:error-prone translesion synthesis"/>
    <property type="evidence" value="ECO:0007669"/>
    <property type="project" value="TreeGrafter"/>
</dbReference>
<dbReference type="InterPro" id="IPR001357">
    <property type="entry name" value="BRCT_dom"/>
</dbReference>
<dbReference type="SUPFAM" id="SSF52113">
    <property type="entry name" value="BRCT domain"/>
    <property type="match status" value="1"/>
</dbReference>
<dbReference type="Gene3D" id="6.10.250.1630">
    <property type="match status" value="2"/>
</dbReference>
<feature type="compositionally biased region" description="Basic residues" evidence="16">
    <location>
        <begin position="934"/>
        <end position="945"/>
    </location>
</feature>
<evidence type="ECO:0000313" key="20">
    <source>
        <dbReference type="Proteomes" id="UP000053317"/>
    </source>
</evidence>
<dbReference type="FunFam" id="3.40.50.10190:FF:000011">
    <property type="entry name" value="DNA repair protein REV1"/>
    <property type="match status" value="1"/>
</dbReference>
<evidence type="ECO:0000256" key="4">
    <source>
        <dbReference type="ARBA" id="ARBA00020399"/>
    </source>
</evidence>
<reference evidence="19 20" key="2">
    <citation type="submission" date="2015-05" db="EMBL/GenBank/DDBJ databases">
        <authorList>
            <person name="Morales-Cruz A."/>
            <person name="Amrine K.C."/>
            <person name="Cantu D."/>
        </authorList>
    </citation>
    <scope>NUCLEOTIDE SEQUENCE [LARGE SCALE GENOMIC DNA]</scope>
    <source>
        <strain evidence="19">UCRPC4</strain>
    </source>
</reference>
<dbReference type="Gene3D" id="3.30.1490.100">
    <property type="entry name" value="DNA polymerase, Y-family, little finger domain"/>
    <property type="match status" value="1"/>
</dbReference>
<evidence type="ECO:0000256" key="8">
    <source>
        <dbReference type="ARBA" id="ARBA00022723"/>
    </source>
</evidence>
<evidence type="ECO:0000256" key="1">
    <source>
        <dbReference type="ARBA" id="ARBA00001946"/>
    </source>
</evidence>
<comment type="function">
    <text evidence="14">Deoxycytidyl transferase involved in DNA repair. Transfers a dCMP residue from dCTP to the 3'-end of a DNA primer in a template-dependent reaction. May assist in the first step in the bypass of abasic lesions by the insertion of a nucleotide opposite the lesion. Required for normal induction of mutations by physical and chemical agents. Involved in mitochondrial DNA mutagenesis.</text>
</comment>
<dbReference type="Pfam" id="PF21999">
    <property type="entry name" value="IMS_HHH_1"/>
    <property type="match status" value="1"/>
</dbReference>
<feature type="domain" description="UmuC" evidence="18">
    <location>
        <begin position="375"/>
        <end position="573"/>
    </location>
</feature>
<dbReference type="InterPro" id="IPR036420">
    <property type="entry name" value="BRCT_dom_sf"/>
</dbReference>
<proteinExistence type="inferred from homology"/>
<dbReference type="PROSITE" id="PS50172">
    <property type="entry name" value="BRCT"/>
    <property type="match status" value="1"/>
</dbReference>
<feature type="region of interest" description="Disordered" evidence="16">
    <location>
        <begin position="191"/>
        <end position="213"/>
    </location>
</feature>
<dbReference type="InterPro" id="IPR043128">
    <property type="entry name" value="Rev_trsase/Diguanyl_cyclase"/>
</dbReference>
<evidence type="ECO:0000256" key="11">
    <source>
        <dbReference type="ARBA" id="ARBA00023125"/>
    </source>
</evidence>
<comment type="cofactor">
    <cofactor evidence="1">
        <name>Mg(2+)</name>
        <dbReference type="ChEBI" id="CHEBI:18420"/>
    </cofactor>
</comment>
<dbReference type="InterPro" id="IPR031991">
    <property type="entry name" value="Rev1_C"/>
</dbReference>
<dbReference type="InterPro" id="IPR025527">
    <property type="entry name" value="HUWE1/Rev1_UBM"/>
</dbReference>
<evidence type="ECO:0000256" key="16">
    <source>
        <dbReference type="SAM" id="MobiDB-lite"/>
    </source>
</evidence>
<dbReference type="GO" id="GO:0046872">
    <property type="term" value="F:metal ion binding"/>
    <property type="evidence" value="ECO:0007669"/>
    <property type="project" value="UniProtKB-KW"/>
</dbReference>
<dbReference type="Pfam" id="PF16727">
    <property type="entry name" value="REV1_C"/>
    <property type="match status" value="1"/>
</dbReference>
<evidence type="ECO:0000256" key="14">
    <source>
        <dbReference type="ARBA" id="ARBA00058985"/>
    </source>
</evidence>
<feature type="region of interest" description="Disordered" evidence="16">
    <location>
        <begin position="751"/>
        <end position="777"/>
    </location>
</feature>
<keyword evidence="9" id="KW-0227">DNA damage</keyword>
<organism evidence="19 20">
    <name type="scientific">Phaeomoniella chlamydospora</name>
    <name type="common">Phaeoacremonium chlamydosporum</name>
    <dbReference type="NCBI Taxonomy" id="158046"/>
    <lineage>
        <taxon>Eukaryota</taxon>
        <taxon>Fungi</taxon>
        <taxon>Dikarya</taxon>
        <taxon>Ascomycota</taxon>
        <taxon>Pezizomycotina</taxon>
        <taxon>Eurotiomycetes</taxon>
        <taxon>Chaetothyriomycetidae</taxon>
        <taxon>Phaeomoniellales</taxon>
        <taxon>Phaeomoniellaceae</taxon>
        <taxon>Phaeomoniella</taxon>
    </lineage>
</organism>
<dbReference type="Proteomes" id="UP000053317">
    <property type="component" value="Unassembled WGS sequence"/>
</dbReference>
<dbReference type="Gene3D" id="6.10.250.1490">
    <property type="match status" value="1"/>
</dbReference>
<dbReference type="SUPFAM" id="SSF100879">
    <property type="entry name" value="Lesion bypass DNA polymerase (Y-family), little finger domain"/>
    <property type="match status" value="1"/>
</dbReference>
<dbReference type="EMBL" id="LCWF01000094">
    <property type="protein sequence ID" value="KKY20756.1"/>
    <property type="molecule type" value="Genomic_DNA"/>
</dbReference>
<dbReference type="SMART" id="SM00292">
    <property type="entry name" value="BRCT"/>
    <property type="match status" value="1"/>
</dbReference>
<evidence type="ECO:0000256" key="9">
    <source>
        <dbReference type="ARBA" id="ARBA00022763"/>
    </source>
</evidence>
<dbReference type="Gene3D" id="3.30.70.270">
    <property type="match status" value="1"/>
</dbReference>
<comment type="similarity">
    <text evidence="3">Belongs to the DNA polymerase type-Y family.</text>
</comment>
<dbReference type="GO" id="GO:0017125">
    <property type="term" value="F:deoxycytidyl transferase activity"/>
    <property type="evidence" value="ECO:0007669"/>
    <property type="project" value="TreeGrafter"/>
</dbReference>
<feature type="region of interest" description="Disordered" evidence="16">
    <location>
        <begin position="1259"/>
        <end position="1280"/>
    </location>
</feature>
<sequence>MCVKARPLLPCLRPGSTLSRYYTFDDEHGEEYEASTFGGFTDYMRRKKIKLQNLDAEIRKKSQGNIPIFRDVVACVNGYTQPSLNDLHALIVGHGGGFLQYLDGKTTATHIIASNLTPKKREEFKRYRIVSPQWVVDSVRAGKLQPWDQYRVVDEGVNQKVLGFENGQMTSQANTQSRGYREQTEGSWYTSQLKDQGSGAQSHPAVSVSKEEEDLLNDSFDDRIFEEVNGGGVDDLAFHKEVHGDNPTKNNDVATGDKLSPRPLLPNKEHVIAQTEARLPKTSDEFQLSSSKTPQSPKKGLTAEEHNAILLSDPRMRKSSTVNPEFLKQYYQESRLHHLSTWKAELKAQLQALTQEKVGARKSQQKRAPGARRYIMHVDFDSFFAAVSLRKHPEHVGKPVVVAHGSGSGSEIASCNYPARTFGVKNGMWMKTALQLCPDLKVLPYEYEAYEDTSRLFYECIMDTEGIVQSVSIDEALVDITAQVLPTGGSDGKGVSEGSIFREQTQADDIARKLRNRVKEATGCDVSVGIGGNILLARVALRKAKPAGQHQIKPEEILNFLGGLTVQDLPGVAYSIGSKLEELGVKYVKDIRGLTRERLITTLGPKTGEKIWDYSRGIDRVEVGEQVIRKSVSAEVNWGIRFVNQAQADEFVYSLCEELSRRLLENSVKGKQLTMKIMKRSADAPLDPPKHLGHGKCDTFNKSILLGVATNAKEVIGREAVSMLKSYNFSPGELRGLGVQMTKLEPLKPLSTAAPENSQRRLQFKQPEATPKKVKDSADPIEDFISPEKPQAPIPPVFGGLPKAEPDHKPLNVTGTQFVLPSPSQIDPSVLAELPADIRSKLAPPPKNFFEPKPVSRDVSPTPLAMKETKSRSQSPFANLPSQSQIDPETLAALPEDVQAEVRAYYAQETKHRPAQQLLPQSPRKNRPPATLPKKLHTTPTKKKGSSLLNRGRPAKSLASSSSASTLTQSAFVPVRHSPSASISTSARDGAKTPPPNTNSATESFLSDISPSFLDALPPDIRSELLAQQRQERMKTKSGLSVSLASKPRATKTGVNGANSDKDGVFAGIQRTIKLPPRPEKPSFTRRKLTKMEDLREAIKGWVEMFKDVESDDSDAEEEIGTADEQEFDQDIGVGNELVQHARRRSQMGIGDGFDVTPTKQRPQRRINEPDSSSPTPLPNTMPSQHINLHGNSPITPVMTEDAEEADDPSDEQPPYKEDVQALSIYLTRVIKEEQDVSKATDLVKWLDWCVNDMVIDTFNHNSPANQENRQPDPQRSEIKRPKLISRWIHVVQQLKTNVQRAANETGVRGVLDFG</sequence>
<dbReference type="GO" id="GO:0003684">
    <property type="term" value="F:damaged DNA binding"/>
    <property type="evidence" value="ECO:0007669"/>
    <property type="project" value="InterPro"/>
</dbReference>
<comment type="subcellular location">
    <subcellularLocation>
        <location evidence="2">Nucleus</location>
    </subcellularLocation>
</comment>
<dbReference type="GO" id="GO:0003887">
    <property type="term" value="F:DNA-directed DNA polymerase activity"/>
    <property type="evidence" value="ECO:0007669"/>
    <property type="project" value="InterPro"/>
</dbReference>
<evidence type="ECO:0000256" key="15">
    <source>
        <dbReference type="ARBA" id="ARBA00081902"/>
    </source>
</evidence>
<dbReference type="FunFam" id="3.30.70.270:FF:000040">
    <property type="entry name" value="DNA repair protein REV1"/>
    <property type="match status" value="1"/>
</dbReference>
<feature type="domain" description="BRCT" evidence="17">
    <location>
        <begin position="64"/>
        <end position="152"/>
    </location>
</feature>
<feature type="compositionally biased region" description="Polar residues" evidence="16">
    <location>
        <begin position="1259"/>
        <end position="1269"/>
    </location>
</feature>
<dbReference type="CDD" id="cd01701">
    <property type="entry name" value="PolY_Rev1"/>
    <property type="match status" value="1"/>
</dbReference>
<keyword evidence="12" id="KW-0234">DNA repair</keyword>
<keyword evidence="7" id="KW-0548">Nucleotidyltransferase</keyword>
<keyword evidence="13" id="KW-0539">Nucleus</keyword>
<dbReference type="GO" id="GO:0006281">
    <property type="term" value="P:DNA repair"/>
    <property type="evidence" value="ECO:0007669"/>
    <property type="project" value="UniProtKB-KW"/>
</dbReference>
<feature type="compositionally biased region" description="Polar residues" evidence="16">
    <location>
        <begin position="1170"/>
        <end position="1195"/>
    </location>
</feature>
<keyword evidence="10" id="KW-0460">Magnesium</keyword>
<evidence type="ECO:0000256" key="3">
    <source>
        <dbReference type="ARBA" id="ARBA00010945"/>
    </source>
</evidence>
<feature type="compositionally biased region" description="Polar residues" evidence="16">
    <location>
        <begin position="998"/>
        <end position="1010"/>
    </location>
</feature>
<feature type="compositionally biased region" description="Polar residues" evidence="16">
    <location>
        <begin position="191"/>
        <end position="201"/>
    </location>
</feature>
<keyword evidence="11" id="KW-0238">DNA-binding</keyword>
<keyword evidence="5" id="KW-0237">DNA synthesis</keyword>
<evidence type="ECO:0000256" key="7">
    <source>
        <dbReference type="ARBA" id="ARBA00022695"/>
    </source>
</evidence>
<feature type="compositionally biased region" description="Polar residues" evidence="16">
    <location>
        <begin position="285"/>
        <end position="296"/>
    </location>
</feature>
<dbReference type="PANTHER" id="PTHR45990">
    <property type="entry name" value="DNA REPAIR PROTEIN REV1"/>
    <property type="match status" value="1"/>
</dbReference>
<dbReference type="Gene3D" id="1.20.58.1280">
    <property type="entry name" value="DNA repair protein Rev1, C-terminal domain"/>
    <property type="match status" value="1"/>
</dbReference>
<feature type="compositionally biased region" description="Basic and acidic residues" evidence="16">
    <location>
        <begin position="1270"/>
        <end position="1280"/>
    </location>
</feature>
<dbReference type="InterPro" id="IPR053848">
    <property type="entry name" value="IMS_HHH_1"/>
</dbReference>
<feature type="compositionally biased region" description="Basic and acidic residues" evidence="16">
    <location>
        <begin position="237"/>
        <end position="246"/>
    </location>
</feature>
<evidence type="ECO:0000256" key="13">
    <source>
        <dbReference type="ARBA" id="ARBA00023242"/>
    </source>
</evidence>
<dbReference type="FunFam" id="3.30.1490.100:FF:000001">
    <property type="entry name" value="DNA repair protein REV1"/>
    <property type="match status" value="1"/>
</dbReference>
<dbReference type="SUPFAM" id="SSF56672">
    <property type="entry name" value="DNA/RNA polymerases"/>
    <property type="match status" value="1"/>
</dbReference>
<dbReference type="Pfam" id="PF14377">
    <property type="entry name" value="UBM"/>
    <property type="match status" value="3"/>
</dbReference>
<feature type="compositionally biased region" description="Polar residues" evidence="16">
    <location>
        <begin position="872"/>
        <end position="887"/>
    </location>
</feature>
<accession>A0A0G2EEP9</accession>
<dbReference type="InterPro" id="IPR043502">
    <property type="entry name" value="DNA/RNA_pol_sf"/>
</dbReference>
<dbReference type="PROSITE" id="PS50173">
    <property type="entry name" value="UMUC"/>
    <property type="match status" value="1"/>
</dbReference>
<dbReference type="Pfam" id="PF00817">
    <property type="entry name" value="IMS"/>
    <property type="match status" value="1"/>
</dbReference>
<feature type="region of interest" description="Disordered" evidence="16">
    <location>
        <begin position="1144"/>
        <end position="1197"/>
    </location>
</feature>
<dbReference type="Pfam" id="PF16589">
    <property type="entry name" value="BRCT_2"/>
    <property type="match status" value="1"/>
</dbReference>
<dbReference type="Gene3D" id="3.40.1170.60">
    <property type="match status" value="1"/>
</dbReference>
<dbReference type="CDD" id="cd17719">
    <property type="entry name" value="BRCT_Rev1"/>
    <property type="match status" value="1"/>
</dbReference>
<dbReference type="GO" id="GO:0005634">
    <property type="term" value="C:nucleus"/>
    <property type="evidence" value="ECO:0007669"/>
    <property type="project" value="UniProtKB-SubCell"/>
</dbReference>
<keyword evidence="6" id="KW-0808">Transferase</keyword>
<evidence type="ECO:0000256" key="12">
    <source>
        <dbReference type="ARBA" id="ARBA00023204"/>
    </source>
</evidence>
<dbReference type="InterPro" id="IPR017961">
    <property type="entry name" value="DNA_pol_Y-fam_little_finger"/>
</dbReference>
<dbReference type="OrthoDB" id="427711at2759"/>
<dbReference type="InterPro" id="IPR036775">
    <property type="entry name" value="DNA_pol_Y-fam_lit_finger_sf"/>
</dbReference>
<keyword evidence="20" id="KW-1185">Reference proteome</keyword>
<dbReference type="Pfam" id="PF11799">
    <property type="entry name" value="IMS_C"/>
    <property type="match status" value="1"/>
</dbReference>
<reference evidence="19 20" key="1">
    <citation type="submission" date="2015-05" db="EMBL/GenBank/DDBJ databases">
        <title>Distinctive expansion of gene families associated with plant cell wall degradation and secondary metabolism in the genomes of grapevine trunk pathogens.</title>
        <authorList>
            <person name="Lawrence D.P."/>
            <person name="Travadon R."/>
            <person name="Rolshausen P.E."/>
            <person name="Baumgartner K."/>
        </authorList>
    </citation>
    <scope>NUCLEOTIDE SEQUENCE [LARGE SCALE GENOMIC DNA]</scope>
    <source>
        <strain evidence="19">UCRPC4</strain>
    </source>
</reference>
<evidence type="ECO:0000256" key="5">
    <source>
        <dbReference type="ARBA" id="ARBA00022634"/>
    </source>
</evidence>
<evidence type="ECO:0000256" key="2">
    <source>
        <dbReference type="ARBA" id="ARBA00004123"/>
    </source>
</evidence>
<evidence type="ECO:0000259" key="18">
    <source>
        <dbReference type="PROSITE" id="PS50173"/>
    </source>
</evidence>
<evidence type="ECO:0000256" key="10">
    <source>
        <dbReference type="ARBA" id="ARBA00022842"/>
    </source>
</evidence>
<feature type="region of interest" description="Disordered" evidence="16">
    <location>
        <begin position="237"/>
        <end position="301"/>
    </location>
</feature>
<dbReference type="Gene3D" id="1.10.150.20">
    <property type="entry name" value="5' to 3' exonuclease, C-terminal subdomain"/>
    <property type="match status" value="1"/>
</dbReference>
<dbReference type="Gene3D" id="3.40.50.10190">
    <property type="entry name" value="BRCT domain"/>
    <property type="match status" value="1"/>
</dbReference>
<dbReference type="InterPro" id="IPR001126">
    <property type="entry name" value="UmuC"/>
</dbReference>
<gene>
    <name evidence="19" type="ORF">UCRPC4_g04123</name>
</gene>
<feature type="region of interest" description="Disordered" evidence="16">
    <location>
        <begin position="843"/>
        <end position="1063"/>
    </location>
</feature>
<evidence type="ECO:0000256" key="6">
    <source>
        <dbReference type="ARBA" id="ARBA00022679"/>
    </source>
</evidence>
<evidence type="ECO:0000313" key="19">
    <source>
        <dbReference type="EMBL" id="KKY20756.1"/>
    </source>
</evidence>
<protein>
    <recommendedName>
        <fullName evidence="4">DNA repair protein REV1</fullName>
    </recommendedName>
    <alternativeName>
        <fullName evidence="15">Reversionless protein 1</fullName>
    </alternativeName>
</protein>
<feature type="compositionally biased region" description="Low complexity" evidence="16">
    <location>
        <begin position="957"/>
        <end position="971"/>
    </location>
</feature>
<evidence type="ECO:0000259" key="17">
    <source>
        <dbReference type="PROSITE" id="PS50172"/>
    </source>
</evidence>
<name>A0A0G2EEP9_PHACM</name>